<name>A0ACC2ZVP0_9EURO</name>
<dbReference type="EMBL" id="JAPDRQ010000241">
    <property type="protein sequence ID" value="KAJ9651676.1"/>
    <property type="molecule type" value="Genomic_DNA"/>
</dbReference>
<comment type="caution">
    <text evidence="1">The sequence shown here is derived from an EMBL/GenBank/DDBJ whole genome shotgun (WGS) entry which is preliminary data.</text>
</comment>
<protein>
    <submittedName>
        <fullName evidence="1">Uncharacterized protein</fullName>
    </submittedName>
</protein>
<keyword evidence="2" id="KW-1185">Reference proteome</keyword>
<dbReference type="Proteomes" id="UP001172386">
    <property type="component" value="Unassembled WGS sequence"/>
</dbReference>
<accession>A0ACC2ZVP0</accession>
<evidence type="ECO:0000313" key="1">
    <source>
        <dbReference type="EMBL" id="KAJ9651676.1"/>
    </source>
</evidence>
<sequence>MAVDTRPLNELLSTIADSFVAAKDAFPDDTESFAPPADGISLLDVKNDLLLSYLQHLVFLILLRLKNGSTSSAESANLGTQVIKKLIELRAYLDRGVRPLEGRLRYQIDKVLRAAEDADRSTARKAQVNGVGQKKSKKARTTADNDSDISASGSGSEEDSDASPAEQDIDEEEANARPNPRAIAAAARARAAASAPTSQTKQTTGDGVYKPPRITPTAMPTLNRSRGEDADETRSARRRKNALLDEYINEEHSSAPTAQPSIGSNNTILARGRQHTSLASRDRDRERERLEYEERNFVRLPGASKAEKKKEKARQARENRDMFGGEDWTGLGGLGDRIERSVAGRDRNRTNVLERREKRKRDTQDLPRGDGVGIGESFEKRRRVVQGRADRKGGRRG</sequence>
<gene>
    <name evidence="1" type="ORF">H2198_009058</name>
</gene>
<evidence type="ECO:0000313" key="2">
    <source>
        <dbReference type="Proteomes" id="UP001172386"/>
    </source>
</evidence>
<proteinExistence type="predicted"/>
<organism evidence="1 2">
    <name type="scientific">Neophaeococcomyces mojaviensis</name>
    <dbReference type="NCBI Taxonomy" id="3383035"/>
    <lineage>
        <taxon>Eukaryota</taxon>
        <taxon>Fungi</taxon>
        <taxon>Dikarya</taxon>
        <taxon>Ascomycota</taxon>
        <taxon>Pezizomycotina</taxon>
        <taxon>Eurotiomycetes</taxon>
        <taxon>Chaetothyriomycetidae</taxon>
        <taxon>Chaetothyriales</taxon>
        <taxon>Chaetothyriales incertae sedis</taxon>
        <taxon>Neophaeococcomyces</taxon>
    </lineage>
</organism>
<reference evidence="1" key="1">
    <citation type="submission" date="2022-10" db="EMBL/GenBank/DDBJ databases">
        <title>Culturing micro-colonial fungi from biological soil crusts in the Mojave desert and describing Neophaeococcomyces mojavensis, and introducing the new genera and species Taxawa tesnikishii.</title>
        <authorList>
            <person name="Kurbessoian T."/>
            <person name="Stajich J.E."/>
        </authorList>
    </citation>
    <scope>NUCLEOTIDE SEQUENCE</scope>
    <source>
        <strain evidence="1">JES_112</strain>
    </source>
</reference>